<dbReference type="InterPro" id="IPR036291">
    <property type="entry name" value="NAD(P)-bd_dom_sf"/>
</dbReference>
<dbReference type="PRINTS" id="PR00081">
    <property type="entry name" value="GDHRDH"/>
</dbReference>
<feature type="compositionally biased region" description="Polar residues" evidence="2">
    <location>
        <begin position="287"/>
        <end position="301"/>
    </location>
</feature>
<reference evidence="3" key="2">
    <citation type="submission" date="2020-09" db="EMBL/GenBank/DDBJ databases">
        <authorList>
            <person name="Sun Q."/>
            <person name="Ohkuma M."/>
        </authorList>
    </citation>
    <scope>NUCLEOTIDE SEQUENCE</scope>
    <source>
        <strain evidence="3">JCM 4646</strain>
    </source>
</reference>
<dbReference type="PANTHER" id="PTHR43975:SF2">
    <property type="entry name" value="EG:BACR7A4.14 PROTEIN-RELATED"/>
    <property type="match status" value="1"/>
</dbReference>
<evidence type="ECO:0000313" key="4">
    <source>
        <dbReference type="Proteomes" id="UP000617734"/>
    </source>
</evidence>
<organism evidence="3 4">
    <name type="scientific">Kitasatospora indigofera</name>
    <dbReference type="NCBI Taxonomy" id="67307"/>
    <lineage>
        <taxon>Bacteria</taxon>
        <taxon>Bacillati</taxon>
        <taxon>Actinomycetota</taxon>
        <taxon>Actinomycetes</taxon>
        <taxon>Kitasatosporales</taxon>
        <taxon>Streptomycetaceae</taxon>
        <taxon>Kitasatospora</taxon>
    </lineage>
</organism>
<reference evidence="3" key="1">
    <citation type="journal article" date="2014" name="Int. J. Syst. Evol. Microbiol.">
        <title>Complete genome sequence of Corynebacterium casei LMG S-19264T (=DSM 44701T), isolated from a smear-ripened cheese.</title>
        <authorList>
            <consortium name="US DOE Joint Genome Institute (JGI-PGF)"/>
            <person name="Walter F."/>
            <person name="Albersmeier A."/>
            <person name="Kalinowski J."/>
            <person name="Ruckert C."/>
        </authorList>
    </citation>
    <scope>NUCLEOTIDE SEQUENCE</scope>
    <source>
        <strain evidence="3">JCM 4646</strain>
    </source>
</reference>
<proteinExistence type="inferred from homology"/>
<dbReference type="Pfam" id="PF00106">
    <property type="entry name" value="adh_short"/>
    <property type="match status" value="1"/>
</dbReference>
<comment type="similarity">
    <text evidence="1">Belongs to the short-chain dehydrogenases/reductases (SDR) family.</text>
</comment>
<dbReference type="PANTHER" id="PTHR43975">
    <property type="entry name" value="ZGC:101858"/>
    <property type="match status" value="1"/>
</dbReference>
<feature type="region of interest" description="Disordered" evidence="2">
    <location>
        <begin position="1"/>
        <end position="42"/>
    </location>
</feature>
<dbReference type="SUPFAM" id="SSF51735">
    <property type="entry name" value="NAD(P)-binding Rossmann-fold domains"/>
    <property type="match status" value="1"/>
</dbReference>
<dbReference type="InterPro" id="IPR002347">
    <property type="entry name" value="SDR_fam"/>
</dbReference>
<evidence type="ECO:0000256" key="1">
    <source>
        <dbReference type="RuleBase" id="RU000363"/>
    </source>
</evidence>
<dbReference type="Gene3D" id="3.40.50.720">
    <property type="entry name" value="NAD(P)-binding Rossmann-like Domain"/>
    <property type="match status" value="1"/>
</dbReference>
<evidence type="ECO:0008006" key="5">
    <source>
        <dbReference type="Google" id="ProtNLM"/>
    </source>
</evidence>
<accession>A0A919KNM9</accession>
<dbReference type="PRINTS" id="PR00080">
    <property type="entry name" value="SDRFAMILY"/>
</dbReference>
<dbReference type="EMBL" id="BNBO01000007">
    <property type="protein sequence ID" value="GHH65855.1"/>
    <property type="molecule type" value="Genomic_DNA"/>
</dbReference>
<protein>
    <recommendedName>
        <fullName evidence="5">Short-chain dehydrogenase</fullName>
    </recommendedName>
</protein>
<feature type="compositionally biased region" description="Polar residues" evidence="2">
    <location>
        <begin position="1"/>
        <end position="18"/>
    </location>
</feature>
<gene>
    <name evidence="3" type="ORF">GCM10018781_18770</name>
</gene>
<comment type="caution">
    <text evidence="3">The sequence shown here is derived from an EMBL/GenBank/DDBJ whole genome shotgun (WGS) entry which is preliminary data.</text>
</comment>
<name>A0A919KNM9_9ACTN</name>
<evidence type="ECO:0000313" key="3">
    <source>
        <dbReference type="EMBL" id="GHH65855.1"/>
    </source>
</evidence>
<dbReference type="RefSeq" id="WP_190210351.1">
    <property type="nucleotide sequence ID" value="NZ_BNBO01000007.1"/>
</dbReference>
<keyword evidence="4" id="KW-1185">Reference proteome</keyword>
<dbReference type="Proteomes" id="UP000617734">
    <property type="component" value="Unassembled WGS sequence"/>
</dbReference>
<dbReference type="AlphaFoldDB" id="A0A919KNM9"/>
<feature type="region of interest" description="Disordered" evidence="2">
    <location>
        <begin position="278"/>
        <end position="307"/>
    </location>
</feature>
<sequence length="307" mass="31120">MNASQTPPAQTTTGTRPSAVTGPASGPVTEPAPGPAAGPGPRVALITGASRGLGLELARALAAEGRQLVLTARDAAELAAVEAELAVVTKVVALAGSVVDDGHRERLAEAAAALGGAGLLINNASTLTGYDLAGAALPRLADFPLPGLLETFEVNVLGPLALTQLVLPQLREQAGSVVNVSSDAAVEAYEGWGGYGASKAALDHASAVLAAEEPELRVWAVDPGDMRTRMHQEAFPGEDISDRPLPRTVVPAFLALLRDCPASGRYRAADLLDAPTNESVVPATGSAAPTTGSVPATATSTTDEEHR</sequence>
<evidence type="ECO:0000256" key="2">
    <source>
        <dbReference type="SAM" id="MobiDB-lite"/>
    </source>
</evidence>
<dbReference type="GeneID" id="95352359"/>